<feature type="transmembrane region" description="Helical" evidence="6">
    <location>
        <begin position="1809"/>
        <end position="1832"/>
    </location>
</feature>
<evidence type="ECO:0000313" key="7">
    <source>
        <dbReference type="Proteomes" id="UP000515146"/>
    </source>
</evidence>
<dbReference type="RefSeq" id="XP_027203059.1">
    <property type="nucleotide sequence ID" value="XM_027347258.1"/>
</dbReference>
<dbReference type="PANTHER" id="PTHR13234:SF8">
    <property type="entry name" value="GAMMA-INTERFERON-INDUCIBLE LYSOSOMAL THIOL REDUCTASE"/>
    <property type="match status" value="1"/>
</dbReference>
<dbReference type="OrthoDB" id="958254at2759"/>
<keyword evidence="6" id="KW-1133">Transmembrane helix</keyword>
<evidence type="ECO:0000256" key="5">
    <source>
        <dbReference type="ARBA" id="ARBA00023180"/>
    </source>
</evidence>
<keyword evidence="4" id="KW-0732">Signal</keyword>
<keyword evidence="5" id="KW-0325">Glycoprotein</keyword>
<keyword evidence="7" id="KW-1185">Reference proteome</keyword>
<name>A0A6P6YE88_DERPT</name>
<evidence type="ECO:0000313" key="8">
    <source>
        <dbReference type="RefSeq" id="XP_027203059.1"/>
    </source>
</evidence>
<dbReference type="GO" id="GO:0005576">
    <property type="term" value="C:extracellular region"/>
    <property type="evidence" value="ECO:0007669"/>
    <property type="project" value="UniProtKB-SubCell"/>
</dbReference>
<evidence type="ECO:0000256" key="3">
    <source>
        <dbReference type="ARBA" id="ARBA00022525"/>
    </source>
</evidence>
<dbReference type="KEGG" id="dpte:113796959"/>
<proteinExistence type="inferred from homology"/>
<dbReference type="GO" id="GO:0016671">
    <property type="term" value="F:oxidoreductase activity, acting on a sulfur group of donors, disulfide as acceptor"/>
    <property type="evidence" value="ECO:0007669"/>
    <property type="project" value="InterPro"/>
</dbReference>
<evidence type="ECO:0000256" key="1">
    <source>
        <dbReference type="ARBA" id="ARBA00004613"/>
    </source>
</evidence>
<reference evidence="8" key="1">
    <citation type="submission" date="2025-08" db="UniProtKB">
        <authorList>
            <consortium name="RefSeq"/>
        </authorList>
    </citation>
    <scope>IDENTIFICATION</scope>
    <source>
        <strain evidence="8">Airmid</strain>
    </source>
</reference>
<evidence type="ECO:0000256" key="2">
    <source>
        <dbReference type="ARBA" id="ARBA00005679"/>
    </source>
</evidence>
<evidence type="ECO:0000256" key="4">
    <source>
        <dbReference type="ARBA" id="ARBA00022729"/>
    </source>
</evidence>
<comment type="subcellular location">
    <subcellularLocation>
        <location evidence="1">Secreted</location>
    </subcellularLocation>
</comment>
<sequence length="1836" mass="213246">MMKTLKTIDSQRFESIIKLSILFGVFFSLLLATVNGEQNDDQIKVEIYYETANHNVQRFMAQQFRPMIEYLNLANIHLELYPYGQTKKQEDNTFECPYGEIQCLANKYQACIIEHDTNGTFVIKDNSETARFVSCFFKNRNSETDPAELAEICIQNSKDDWMTIEQCVKTDNITELMAKRTEKANKYLENGLAILINDVHNQEARKDLIKQICTLLPNDEMCKNPPTTTPVNVEIYYEAMNPTAYNFFHQQLYPYYHVLDDIIELKLIPFGNTIIIDQTNMITNSSSRTKRQDISNRFQALVVQKYINDGHNGDLISGTNHVLNFLQCLINKKIGNEYDHLEECSNQKLNGEYIQFLEEIKFNGEKIKKIFKDFSTQTEKIKNNNGDLRIPSITVNNDKINDNAFNDLVQEICVNYNSTIKPKICTKVQMTIFYEPSHQPSRRYFLEHLKPIFINLYNLIDFNFNPAGRIEIKNNKITCPGGEVQCEMMKIHACVIDYYWNDGSNFTDHNRQHVFDFIWCTMKNVRSLDKPDDLGELCANKYLNGFEQWQTINLCAKSDDSIALLEDFKEVTHSSNLGDISKQNFPIVIFNQGTNNSQIVNDTEQVKQKICDHFDEYHQPDYCTKDESIPVDVDIYYDSNNEIAKHFFITQLNHSHVFIEEIANVHLHPIANTEDLVNPTNGNCQNLNDSICLANAIHATVIDTYETPDQLDLIDERLRITNFINCFVTHPEWPNNVQLIGDECAKSQLKNGKLPSINGESLKKALEKTKELKNKLHKTEITIPWITLNDNVRNNHESIENLLQTVCNEYDGQKPDECTTATVDIYYSSYASNSRKFFIEELIPTFRNIRERIKLNLYPYGSVNENKTIEEECENDDERCEANKIHACVLKRYWNQEELIDNQTALWDSKNQTLLFIHCFFKNIANGNSLIELMEQCENEFLPLAEQINNCVMNETESLDLLKKIRQRTLDVIGTIPDNIAVFINGEQMPLAESNLQTIVCSELLGEKPLACHRDKPTKVQVQFYYSALDPEVTNFIKINKFYDNYLHLEEIVDIQMIPYVKSYLDNDNQLNCPGEEQCHATRIHACVMDKFGNNGTHSAFDGQLQLIQFIDCYFSKLQNSDYSSIASECIESIFKDAWVPIRNCAESNYSIDLLKQYEQKYVSKLLPKIDYVPWITIQDYHSYDAENHFIHTVCDSYDGLEKPNECHQKFNEQKPSLKIYYEPKNQRSRNIFITQFDRTRTKIDNFILKIQPIPIGQLSNNDNENPECLNDSDCMQTYQHSCIMEEYSNQTDKIIDFINCYFGQKFTETDSTKNCFNEIFDKNLWNKIEECVKENAKEILMKNLKNLENVYRPITSVPMIQINDVIIDDNQNLITHICSMYYSNDKPEQCRIEQKPIGFYYQTQDDNVKTFASKQLSFQSEYLDEFGGIEFFPYGKTKKTDSGYECPKGNGQCSENKFHACILDRYYNDRKTFDPWRIKTANFLVCSLDYSNNSNLESCFNQHFTGELLNDIYECSNGNMGKELYDDLANKTQQGNFNDQPLPWITLAEQYSEKATKNLFDMICYNYGLVKNRRCTTLSSIMAIDLRLYFSCDKSGREFIIENLKPFYSHLLTNAKQTKEETSLLDQAANQMKLQSLVKISMIPYGNTIYDKNNQTFTCPTKEECLANRYLACANYYHNSEYNGHLHLVEFALCFFNDENFQNNITLAVEKCSQQIWFNISNAKQLKTCVENNEISDKILLEMKKQTESIESSLNQFPLITIGTKIENETNLMKIACELYTGIDYPNECKPYIENDDDNNNNTESKSFPIWAIILIVIAVLVVVGLLFVCVRKNR</sequence>
<protein>
    <submittedName>
        <fullName evidence="8">Uncharacterized protein LOC113796959</fullName>
    </submittedName>
</protein>
<dbReference type="Proteomes" id="UP000515146">
    <property type="component" value="Unplaced"/>
</dbReference>
<comment type="similarity">
    <text evidence="2">Belongs to the GILT family.</text>
</comment>
<gene>
    <name evidence="8" type="primary">LOC113796959</name>
</gene>
<keyword evidence="6" id="KW-0812">Transmembrane</keyword>
<keyword evidence="6" id="KW-0472">Membrane</keyword>
<dbReference type="Pfam" id="PF03227">
    <property type="entry name" value="GILT"/>
    <property type="match status" value="9"/>
</dbReference>
<dbReference type="PANTHER" id="PTHR13234">
    <property type="entry name" value="GAMMA-INTERFERON INDUCIBLE LYSOSOMAL THIOL REDUCTASE GILT"/>
    <property type="match status" value="1"/>
</dbReference>
<dbReference type="InParanoid" id="A0A6P6YE88"/>
<organism evidence="7 8">
    <name type="scientific">Dermatophagoides pteronyssinus</name>
    <name type="common">European house dust mite</name>
    <dbReference type="NCBI Taxonomy" id="6956"/>
    <lineage>
        <taxon>Eukaryota</taxon>
        <taxon>Metazoa</taxon>
        <taxon>Ecdysozoa</taxon>
        <taxon>Arthropoda</taxon>
        <taxon>Chelicerata</taxon>
        <taxon>Arachnida</taxon>
        <taxon>Acari</taxon>
        <taxon>Acariformes</taxon>
        <taxon>Sarcoptiformes</taxon>
        <taxon>Astigmata</taxon>
        <taxon>Psoroptidia</taxon>
        <taxon>Analgoidea</taxon>
        <taxon>Pyroglyphidae</taxon>
        <taxon>Dermatophagoidinae</taxon>
        <taxon>Dermatophagoides</taxon>
    </lineage>
</organism>
<dbReference type="InterPro" id="IPR004911">
    <property type="entry name" value="Interferon-induced_GILT"/>
</dbReference>
<keyword evidence="3" id="KW-0964">Secreted</keyword>
<accession>A0A6P6YE88</accession>
<evidence type="ECO:0000256" key="6">
    <source>
        <dbReference type="SAM" id="Phobius"/>
    </source>
</evidence>